<dbReference type="EMBL" id="CAKAEH010000334">
    <property type="protein sequence ID" value="CAG9530689.1"/>
    <property type="molecule type" value="Genomic_DNA"/>
</dbReference>
<reference evidence="1" key="1">
    <citation type="submission" date="2021-09" db="EMBL/GenBank/DDBJ databases">
        <authorList>
            <consortium name="Pathogen Informatics"/>
        </authorList>
    </citation>
    <scope>NUCLEOTIDE SEQUENCE</scope>
</reference>
<evidence type="ECO:0000313" key="1">
    <source>
        <dbReference type="EMBL" id="CAG9530689.1"/>
    </source>
</evidence>
<organism evidence="1 2">
    <name type="scientific">Cercopithifilaria johnstoni</name>
    <dbReference type="NCBI Taxonomy" id="2874296"/>
    <lineage>
        <taxon>Eukaryota</taxon>
        <taxon>Metazoa</taxon>
        <taxon>Ecdysozoa</taxon>
        <taxon>Nematoda</taxon>
        <taxon>Chromadorea</taxon>
        <taxon>Rhabditida</taxon>
        <taxon>Spirurina</taxon>
        <taxon>Spiruromorpha</taxon>
        <taxon>Filarioidea</taxon>
        <taxon>Onchocercidae</taxon>
        <taxon>Cercopithifilaria</taxon>
    </lineage>
</organism>
<dbReference type="Proteomes" id="UP000746747">
    <property type="component" value="Unassembled WGS sequence"/>
</dbReference>
<accession>A0A8J2PWD0</accession>
<gene>
    <name evidence="1" type="ORF">CJOHNSTONI_LOCUS1161</name>
</gene>
<protein>
    <submittedName>
        <fullName evidence="1">Uncharacterized protein</fullName>
    </submittedName>
</protein>
<keyword evidence="2" id="KW-1185">Reference proteome</keyword>
<proteinExistence type="predicted"/>
<comment type="caution">
    <text evidence="1">The sequence shown here is derived from an EMBL/GenBank/DDBJ whole genome shotgun (WGS) entry which is preliminary data.</text>
</comment>
<sequence length="75" mass="8066">MSTENTLPELHCCVVVYVPSDIYTSGVVPLCRKCHMGELGMSHGSHEGCGSYCPNDVSIYQLTNSGITGSNICIR</sequence>
<dbReference type="AlphaFoldDB" id="A0A8J2PWD0"/>
<name>A0A8J2PWD0_9BILA</name>
<evidence type="ECO:0000313" key="2">
    <source>
        <dbReference type="Proteomes" id="UP000746747"/>
    </source>
</evidence>